<keyword evidence="2" id="KW-1185">Reference proteome</keyword>
<dbReference type="EMBL" id="BKCP01011959">
    <property type="protein sequence ID" value="GER55525.1"/>
    <property type="molecule type" value="Genomic_DNA"/>
</dbReference>
<comment type="caution">
    <text evidence="1">The sequence shown here is derived from an EMBL/GenBank/DDBJ whole genome shotgun (WGS) entry which is preliminary data.</text>
</comment>
<evidence type="ECO:0000313" key="1">
    <source>
        <dbReference type="EMBL" id="GER55525.1"/>
    </source>
</evidence>
<dbReference type="Proteomes" id="UP000325081">
    <property type="component" value="Unassembled WGS sequence"/>
</dbReference>
<dbReference type="AlphaFoldDB" id="A0A5A7RCW3"/>
<sequence length="193" mass="21330">MSPVQKQHHVLTQKCNRVSTFFNEMDDLCYIFMLPEVEFPITSCQDAKSAAALPPDTKVLLLNSRSVASEKQIVNSSKVCTTARSMTKHKYEQYDIIPGLGKITAGTETLPDSASSYADDNVLLGLVPQKLENGNKSCNITLHSRKNHGTMILEYLLFKQPVAAPLKVFIIFAMSIVTVQHINTSDLNKSKAA</sequence>
<reference evidence="2" key="1">
    <citation type="journal article" date="2019" name="Curr. Biol.">
        <title>Genome Sequence of Striga asiatica Provides Insight into the Evolution of Plant Parasitism.</title>
        <authorList>
            <person name="Yoshida S."/>
            <person name="Kim S."/>
            <person name="Wafula E.K."/>
            <person name="Tanskanen J."/>
            <person name="Kim Y.M."/>
            <person name="Honaas L."/>
            <person name="Yang Z."/>
            <person name="Spallek T."/>
            <person name="Conn C.E."/>
            <person name="Ichihashi Y."/>
            <person name="Cheong K."/>
            <person name="Cui S."/>
            <person name="Der J.P."/>
            <person name="Gundlach H."/>
            <person name="Jiao Y."/>
            <person name="Hori C."/>
            <person name="Ishida J.K."/>
            <person name="Kasahara H."/>
            <person name="Kiba T."/>
            <person name="Kim M.S."/>
            <person name="Koo N."/>
            <person name="Laohavisit A."/>
            <person name="Lee Y.H."/>
            <person name="Lumba S."/>
            <person name="McCourt P."/>
            <person name="Mortimer J.C."/>
            <person name="Mutuku J.M."/>
            <person name="Nomura T."/>
            <person name="Sasaki-Sekimoto Y."/>
            <person name="Seto Y."/>
            <person name="Wang Y."/>
            <person name="Wakatake T."/>
            <person name="Sakakibara H."/>
            <person name="Demura T."/>
            <person name="Yamaguchi S."/>
            <person name="Yoneyama K."/>
            <person name="Manabe R.I."/>
            <person name="Nelson D.C."/>
            <person name="Schulman A.H."/>
            <person name="Timko M.P."/>
            <person name="dePamphilis C.W."/>
            <person name="Choi D."/>
            <person name="Shirasu K."/>
        </authorList>
    </citation>
    <scope>NUCLEOTIDE SEQUENCE [LARGE SCALE GENOMIC DNA]</scope>
    <source>
        <strain evidence="2">cv. UVA1</strain>
    </source>
</reference>
<name>A0A5A7RCW3_STRAF</name>
<gene>
    <name evidence="1" type="ORF">STAS_33199</name>
</gene>
<organism evidence="1 2">
    <name type="scientific">Striga asiatica</name>
    <name type="common">Asiatic witchweed</name>
    <name type="synonym">Buchnera asiatica</name>
    <dbReference type="NCBI Taxonomy" id="4170"/>
    <lineage>
        <taxon>Eukaryota</taxon>
        <taxon>Viridiplantae</taxon>
        <taxon>Streptophyta</taxon>
        <taxon>Embryophyta</taxon>
        <taxon>Tracheophyta</taxon>
        <taxon>Spermatophyta</taxon>
        <taxon>Magnoliopsida</taxon>
        <taxon>eudicotyledons</taxon>
        <taxon>Gunneridae</taxon>
        <taxon>Pentapetalae</taxon>
        <taxon>asterids</taxon>
        <taxon>lamiids</taxon>
        <taxon>Lamiales</taxon>
        <taxon>Orobanchaceae</taxon>
        <taxon>Buchnereae</taxon>
        <taxon>Striga</taxon>
    </lineage>
</organism>
<proteinExistence type="predicted"/>
<protein>
    <submittedName>
        <fullName evidence="1">Basic-leucine zipper transcription factor family protein</fullName>
    </submittedName>
</protein>
<dbReference type="OrthoDB" id="407555at2759"/>
<evidence type="ECO:0000313" key="2">
    <source>
        <dbReference type="Proteomes" id="UP000325081"/>
    </source>
</evidence>
<accession>A0A5A7RCW3</accession>